<organism evidence="1 2">
    <name type="scientific">Parelaphostrongylus tenuis</name>
    <name type="common">Meningeal worm</name>
    <dbReference type="NCBI Taxonomy" id="148309"/>
    <lineage>
        <taxon>Eukaryota</taxon>
        <taxon>Metazoa</taxon>
        <taxon>Ecdysozoa</taxon>
        <taxon>Nematoda</taxon>
        <taxon>Chromadorea</taxon>
        <taxon>Rhabditida</taxon>
        <taxon>Rhabditina</taxon>
        <taxon>Rhabditomorpha</taxon>
        <taxon>Strongyloidea</taxon>
        <taxon>Metastrongylidae</taxon>
        <taxon>Parelaphostrongylus</taxon>
    </lineage>
</organism>
<dbReference type="PROSITE" id="PS00141">
    <property type="entry name" value="ASP_PROTEASE"/>
    <property type="match status" value="1"/>
</dbReference>
<name>A0AAD5MRQ2_PARTN</name>
<dbReference type="EMBL" id="JAHQIW010004748">
    <property type="protein sequence ID" value="KAJ1363530.1"/>
    <property type="molecule type" value="Genomic_DNA"/>
</dbReference>
<dbReference type="GO" id="GO:0006508">
    <property type="term" value="P:proteolysis"/>
    <property type="evidence" value="ECO:0007669"/>
    <property type="project" value="InterPro"/>
</dbReference>
<dbReference type="GO" id="GO:0004190">
    <property type="term" value="F:aspartic-type endopeptidase activity"/>
    <property type="evidence" value="ECO:0007669"/>
    <property type="project" value="InterPro"/>
</dbReference>
<dbReference type="AlphaFoldDB" id="A0AAD5MRQ2"/>
<accession>A0AAD5MRQ2</accession>
<gene>
    <name evidence="1" type="ORF">KIN20_023416</name>
</gene>
<keyword evidence="2" id="KW-1185">Reference proteome</keyword>
<dbReference type="Proteomes" id="UP001196413">
    <property type="component" value="Unassembled WGS sequence"/>
</dbReference>
<protein>
    <recommendedName>
        <fullName evidence="3">Peptidase A2 domain-containing protein</fullName>
    </recommendedName>
</protein>
<dbReference type="InterPro" id="IPR001969">
    <property type="entry name" value="Aspartic_peptidase_AS"/>
</dbReference>
<comment type="caution">
    <text evidence="1">The sequence shown here is derived from an EMBL/GenBank/DDBJ whole genome shotgun (WGS) entry which is preliminary data.</text>
</comment>
<evidence type="ECO:0000313" key="1">
    <source>
        <dbReference type="EMBL" id="KAJ1363530.1"/>
    </source>
</evidence>
<reference evidence="1" key="1">
    <citation type="submission" date="2021-06" db="EMBL/GenBank/DDBJ databases">
        <title>Parelaphostrongylus tenuis whole genome reference sequence.</title>
        <authorList>
            <person name="Garwood T.J."/>
            <person name="Larsen P.A."/>
            <person name="Fountain-Jones N.M."/>
            <person name="Garbe J.R."/>
            <person name="Macchietto M.G."/>
            <person name="Kania S.A."/>
            <person name="Gerhold R.W."/>
            <person name="Richards J.E."/>
            <person name="Wolf T.M."/>
        </authorList>
    </citation>
    <scope>NUCLEOTIDE SEQUENCE</scope>
    <source>
        <strain evidence="1">MNPRO001-30</strain>
        <tissue evidence="1">Meninges</tissue>
    </source>
</reference>
<sequence length="170" mass="18846">MVGGETIVFPRIFPPLLLIMIQQNAIPLETPLAQPVKGTRQTQPINPVKEDAKAIRRTTRAEVTTGNRRLWQKTNRVGHQTVIESGSPRPSMDCRSAILPTGQLILFNSQMGDLQKVHVLLDSGAELSFIDEGLAKELHSQGTEQITLCLNTFGSDRVQDHSSRKIRLDA</sequence>
<proteinExistence type="predicted"/>
<evidence type="ECO:0000313" key="2">
    <source>
        <dbReference type="Proteomes" id="UP001196413"/>
    </source>
</evidence>
<evidence type="ECO:0008006" key="3">
    <source>
        <dbReference type="Google" id="ProtNLM"/>
    </source>
</evidence>